<dbReference type="GO" id="GO:0055085">
    <property type="term" value="P:transmembrane transport"/>
    <property type="evidence" value="ECO:0007669"/>
    <property type="project" value="TreeGrafter"/>
</dbReference>
<dbReference type="PANTHER" id="PTHR21716">
    <property type="entry name" value="TRANSMEMBRANE PROTEIN"/>
    <property type="match status" value="1"/>
</dbReference>
<protein>
    <submittedName>
        <fullName evidence="7">Putative permease</fullName>
    </submittedName>
</protein>
<evidence type="ECO:0000256" key="1">
    <source>
        <dbReference type="ARBA" id="ARBA00004141"/>
    </source>
</evidence>
<dbReference type="OrthoDB" id="9793390at2"/>
<evidence type="ECO:0000256" key="2">
    <source>
        <dbReference type="ARBA" id="ARBA00009773"/>
    </source>
</evidence>
<dbReference type="KEGG" id="dpd:Deipe_3218"/>
<keyword evidence="8" id="KW-1185">Reference proteome</keyword>
<organism evidence="7 8">
    <name type="scientific">Deinococcus peraridilitoris (strain DSM 19664 / LMG 22246 / CIP 109416 / KR-200)</name>
    <dbReference type="NCBI Taxonomy" id="937777"/>
    <lineage>
        <taxon>Bacteria</taxon>
        <taxon>Thermotogati</taxon>
        <taxon>Deinococcota</taxon>
        <taxon>Deinococci</taxon>
        <taxon>Deinococcales</taxon>
        <taxon>Deinococcaceae</taxon>
        <taxon>Deinococcus</taxon>
    </lineage>
</organism>
<evidence type="ECO:0000313" key="8">
    <source>
        <dbReference type="Proteomes" id="UP000010467"/>
    </source>
</evidence>
<dbReference type="InterPro" id="IPR002549">
    <property type="entry name" value="AI-2E-like"/>
</dbReference>
<reference evidence="8" key="1">
    <citation type="submission" date="2012-03" db="EMBL/GenBank/DDBJ databases">
        <title>Complete sequence of chromosome of Deinococcus peraridilitoris DSM 19664.</title>
        <authorList>
            <person name="Lucas S."/>
            <person name="Copeland A."/>
            <person name="Lapidus A."/>
            <person name="Glavina del Rio T."/>
            <person name="Dalin E."/>
            <person name="Tice H."/>
            <person name="Bruce D."/>
            <person name="Goodwin L."/>
            <person name="Pitluck S."/>
            <person name="Peters L."/>
            <person name="Mikhailova N."/>
            <person name="Lu M."/>
            <person name="Kyrpides N."/>
            <person name="Mavromatis K."/>
            <person name="Ivanova N."/>
            <person name="Brettin T."/>
            <person name="Detter J.C."/>
            <person name="Han C."/>
            <person name="Larimer F."/>
            <person name="Land M."/>
            <person name="Hauser L."/>
            <person name="Markowitz V."/>
            <person name="Cheng J.-F."/>
            <person name="Hugenholtz P."/>
            <person name="Woyke T."/>
            <person name="Wu D."/>
            <person name="Pukall R."/>
            <person name="Steenblock K."/>
            <person name="Brambilla E."/>
            <person name="Klenk H.-P."/>
            <person name="Eisen J.A."/>
        </authorList>
    </citation>
    <scope>NUCLEOTIDE SEQUENCE [LARGE SCALE GENOMIC DNA]</scope>
    <source>
        <strain evidence="8">DSM 19664 / LMG 22246 / CIP 109416 / KR-200</strain>
    </source>
</reference>
<comment type="similarity">
    <text evidence="2">Belongs to the autoinducer-2 exporter (AI-2E) (TC 2.A.86) family.</text>
</comment>
<dbReference type="PANTHER" id="PTHR21716:SF62">
    <property type="entry name" value="TRANSPORT PROTEIN YDBI-RELATED"/>
    <property type="match status" value="1"/>
</dbReference>
<dbReference type="HOGENOM" id="CLU_031275_8_1_0"/>
<keyword evidence="4 6" id="KW-1133">Transmembrane helix</keyword>
<evidence type="ECO:0000256" key="4">
    <source>
        <dbReference type="ARBA" id="ARBA00022989"/>
    </source>
</evidence>
<dbReference type="GO" id="GO:0016020">
    <property type="term" value="C:membrane"/>
    <property type="evidence" value="ECO:0007669"/>
    <property type="project" value="UniProtKB-SubCell"/>
</dbReference>
<evidence type="ECO:0000256" key="6">
    <source>
        <dbReference type="SAM" id="Phobius"/>
    </source>
</evidence>
<gene>
    <name evidence="7" type="ordered locus">Deipe_3218</name>
</gene>
<comment type="subcellular location">
    <subcellularLocation>
        <location evidence="1">Membrane</location>
        <topology evidence="1">Multi-pass membrane protein</topology>
    </subcellularLocation>
</comment>
<dbReference type="EMBL" id="CP003382">
    <property type="protein sequence ID" value="AFZ68661.1"/>
    <property type="molecule type" value="Genomic_DNA"/>
</dbReference>
<evidence type="ECO:0000256" key="5">
    <source>
        <dbReference type="ARBA" id="ARBA00023136"/>
    </source>
</evidence>
<feature type="transmembrane region" description="Helical" evidence="6">
    <location>
        <begin position="32"/>
        <end position="51"/>
    </location>
</feature>
<evidence type="ECO:0000256" key="3">
    <source>
        <dbReference type="ARBA" id="ARBA00022692"/>
    </source>
</evidence>
<proteinExistence type="inferred from homology"/>
<dbReference type="Proteomes" id="UP000010467">
    <property type="component" value="Chromosome"/>
</dbReference>
<keyword evidence="5 6" id="KW-0472">Membrane</keyword>
<accession>L0A4A0</accession>
<name>L0A4A0_DEIPD</name>
<dbReference type="PATRIC" id="fig|937777.3.peg.3234"/>
<dbReference type="Pfam" id="PF01594">
    <property type="entry name" value="AI-2E_transport"/>
    <property type="match status" value="1"/>
</dbReference>
<dbReference type="AlphaFoldDB" id="L0A4A0"/>
<feature type="transmembrane region" description="Helical" evidence="6">
    <location>
        <begin position="149"/>
        <end position="171"/>
    </location>
</feature>
<feature type="transmembrane region" description="Helical" evidence="6">
    <location>
        <begin position="304"/>
        <end position="334"/>
    </location>
</feature>
<feature type="transmembrane region" description="Helical" evidence="6">
    <location>
        <begin position="212"/>
        <end position="240"/>
    </location>
</feature>
<dbReference type="RefSeq" id="WP_015236959.1">
    <property type="nucleotide sequence ID" value="NC_019793.1"/>
</dbReference>
<feature type="transmembrane region" description="Helical" evidence="6">
    <location>
        <begin position="7"/>
        <end position="26"/>
    </location>
</feature>
<evidence type="ECO:0000313" key="7">
    <source>
        <dbReference type="EMBL" id="AFZ68661.1"/>
    </source>
</evidence>
<feature type="transmembrane region" description="Helical" evidence="6">
    <location>
        <begin position="63"/>
        <end position="89"/>
    </location>
</feature>
<sequence>MNSRVVIVNLLPTALLLLGLLILWRFLAVVQVGIMLIVLSMVLSAALFPIVRFLHERLRLPSAVAVFLTVIGALVALGAFVVLLVPTLVSELQETWKTLSQGGRLSQELSGLASNNTWVGRLLNSESPQELGKSLQGAPKPFTSALMQISANVIALVGYSFVVLLLLLYTLGRPEPLLRGLLGAVPDRQRARVAHITEEIVAQLRVWGSSMLFIMLTGGVLVWTGLTLLGVPNALAFAFLSALGELIPNLGPLIANGVPVLITFAGDPQKALWVALWLIGVQVIQGLFSPYLFSRTIQLHPVSIISGIVLLGTAFGLIGAFLTVPLLIIVKVIYEAYYLSRHDHSDVPEAQVSEILEQA</sequence>
<feature type="transmembrane region" description="Helical" evidence="6">
    <location>
        <begin position="246"/>
        <end position="265"/>
    </location>
</feature>
<keyword evidence="3 6" id="KW-0812">Transmembrane</keyword>
<feature type="transmembrane region" description="Helical" evidence="6">
    <location>
        <begin position="272"/>
        <end position="292"/>
    </location>
</feature>
<dbReference type="eggNOG" id="COG0628">
    <property type="taxonomic scope" value="Bacteria"/>
</dbReference>